<dbReference type="EMBL" id="JADFTS010000003">
    <property type="protein sequence ID" value="KAF9614484.1"/>
    <property type="molecule type" value="Genomic_DNA"/>
</dbReference>
<evidence type="ECO:0000256" key="3">
    <source>
        <dbReference type="PROSITE-ProRule" id="PRU00708"/>
    </source>
</evidence>
<name>A0A835M5C5_9MAGN</name>
<dbReference type="InterPro" id="IPR050667">
    <property type="entry name" value="PPR-containing_protein"/>
</dbReference>
<dbReference type="InterPro" id="IPR011990">
    <property type="entry name" value="TPR-like_helical_dom_sf"/>
</dbReference>
<comment type="caution">
    <text evidence="4">The sequence shown here is derived from an EMBL/GenBank/DDBJ whole genome shotgun (WGS) entry which is preliminary data.</text>
</comment>
<dbReference type="PANTHER" id="PTHR47939">
    <property type="entry name" value="MEMBRANE-ASSOCIATED SALT-INDUCIBLE PROTEIN-LIKE"/>
    <property type="match status" value="1"/>
</dbReference>
<dbReference type="PROSITE" id="PS51375">
    <property type="entry name" value="PPR"/>
    <property type="match status" value="1"/>
</dbReference>
<dbReference type="Gene3D" id="1.25.40.10">
    <property type="entry name" value="Tetratricopeptide repeat domain"/>
    <property type="match status" value="1"/>
</dbReference>
<evidence type="ECO:0000256" key="1">
    <source>
        <dbReference type="ARBA" id="ARBA00007626"/>
    </source>
</evidence>
<evidence type="ECO:0008006" key="6">
    <source>
        <dbReference type="Google" id="ProtNLM"/>
    </source>
</evidence>
<dbReference type="PANTHER" id="PTHR47939:SF5">
    <property type="entry name" value="PENTACOTRIPEPTIDE-REPEAT REGION OF PRORP DOMAIN-CONTAINING PROTEIN"/>
    <property type="match status" value="1"/>
</dbReference>
<dbReference type="NCBIfam" id="TIGR00756">
    <property type="entry name" value="PPR"/>
    <property type="match status" value="1"/>
</dbReference>
<evidence type="ECO:0000313" key="4">
    <source>
        <dbReference type="EMBL" id="KAF9614484.1"/>
    </source>
</evidence>
<keyword evidence="5" id="KW-1185">Reference proteome</keyword>
<feature type="repeat" description="PPR" evidence="3">
    <location>
        <begin position="90"/>
        <end position="124"/>
    </location>
</feature>
<evidence type="ECO:0000256" key="2">
    <source>
        <dbReference type="ARBA" id="ARBA00022737"/>
    </source>
</evidence>
<sequence length="172" mass="20262">MKRNHIEHDLMTFGSLVSGVCSNISRAGRRYHVVDRRSKKAGEMIFQLLNLLILMPEEHKRRISCKFTEEFIYIAEKLMKDITRNGVVFDLHFYNAVINGYCRAHMLRDAYLYVELMQNDGLNAKHMTYRAHTTWSNWSSYTAINNMSETGCLPDKITQHSYRRSMQEWESS</sequence>
<gene>
    <name evidence="4" type="ORF">IFM89_018731</name>
</gene>
<dbReference type="Proteomes" id="UP000631114">
    <property type="component" value="Unassembled WGS sequence"/>
</dbReference>
<accession>A0A835M5C5</accession>
<dbReference type="Pfam" id="PF01535">
    <property type="entry name" value="PPR"/>
    <property type="match status" value="1"/>
</dbReference>
<dbReference type="OrthoDB" id="185373at2759"/>
<dbReference type="InterPro" id="IPR002885">
    <property type="entry name" value="PPR_rpt"/>
</dbReference>
<proteinExistence type="inferred from homology"/>
<protein>
    <recommendedName>
        <fullName evidence="6">Pentatricopeptide repeat-containing protein</fullName>
    </recommendedName>
</protein>
<dbReference type="AlphaFoldDB" id="A0A835M5C5"/>
<organism evidence="4 5">
    <name type="scientific">Coptis chinensis</name>
    <dbReference type="NCBI Taxonomy" id="261450"/>
    <lineage>
        <taxon>Eukaryota</taxon>
        <taxon>Viridiplantae</taxon>
        <taxon>Streptophyta</taxon>
        <taxon>Embryophyta</taxon>
        <taxon>Tracheophyta</taxon>
        <taxon>Spermatophyta</taxon>
        <taxon>Magnoliopsida</taxon>
        <taxon>Ranunculales</taxon>
        <taxon>Ranunculaceae</taxon>
        <taxon>Coptidoideae</taxon>
        <taxon>Coptis</taxon>
    </lineage>
</organism>
<keyword evidence="2" id="KW-0677">Repeat</keyword>
<evidence type="ECO:0000313" key="5">
    <source>
        <dbReference type="Proteomes" id="UP000631114"/>
    </source>
</evidence>
<reference evidence="4 5" key="1">
    <citation type="submission" date="2020-10" db="EMBL/GenBank/DDBJ databases">
        <title>The Coptis chinensis genome and diversification of protoberbering-type alkaloids.</title>
        <authorList>
            <person name="Wang B."/>
            <person name="Shu S."/>
            <person name="Song C."/>
            <person name="Liu Y."/>
        </authorList>
    </citation>
    <scope>NUCLEOTIDE SEQUENCE [LARGE SCALE GENOMIC DNA]</scope>
    <source>
        <strain evidence="4">HL-2020</strain>
        <tissue evidence="4">Leaf</tissue>
    </source>
</reference>
<comment type="similarity">
    <text evidence="1">Belongs to the PPR family. P subfamily.</text>
</comment>